<dbReference type="PANTHER" id="PTHR43464">
    <property type="entry name" value="METHYLTRANSFERASE"/>
    <property type="match status" value="1"/>
</dbReference>
<evidence type="ECO:0000313" key="5">
    <source>
        <dbReference type="Proteomes" id="UP001359886"/>
    </source>
</evidence>
<dbReference type="CDD" id="cd02440">
    <property type="entry name" value="AdoMet_MTases"/>
    <property type="match status" value="1"/>
</dbReference>
<organism evidence="4 5">
    <name type="scientific">Elongatibacter sediminis</name>
    <dbReference type="NCBI Taxonomy" id="3119006"/>
    <lineage>
        <taxon>Bacteria</taxon>
        <taxon>Pseudomonadati</taxon>
        <taxon>Pseudomonadota</taxon>
        <taxon>Gammaproteobacteria</taxon>
        <taxon>Chromatiales</taxon>
        <taxon>Wenzhouxiangellaceae</taxon>
        <taxon>Elongatibacter</taxon>
    </lineage>
</organism>
<dbReference type="Pfam" id="PF08003">
    <property type="entry name" value="Methyltransf_9"/>
    <property type="match status" value="1"/>
</dbReference>
<keyword evidence="5" id="KW-1185">Reference proteome</keyword>
<dbReference type="InterPro" id="IPR029063">
    <property type="entry name" value="SAM-dependent_MTases_sf"/>
</dbReference>
<dbReference type="GO" id="GO:0002098">
    <property type="term" value="P:tRNA wobble uridine modification"/>
    <property type="evidence" value="ECO:0007669"/>
    <property type="project" value="InterPro"/>
</dbReference>
<feature type="binding site" evidence="3">
    <location>
        <position position="88"/>
    </location>
    <ligand>
        <name>carboxy-S-adenosyl-L-methionine</name>
        <dbReference type="ChEBI" id="CHEBI:134278"/>
    </ligand>
</feature>
<feature type="binding site" evidence="3">
    <location>
        <begin position="148"/>
        <end position="150"/>
    </location>
    <ligand>
        <name>carboxy-S-adenosyl-L-methionine</name>
        <dbReference type="ChEBI" id="CHEBI:134278"/>
    </ligand>
</feature>
<feature type="binding site" evidence="3">
    <location>
        <position position="107"/>
    </location>
    <ligand>
        <name>carboxy-S-adenosyl-L-methionine</name>
        <dbReference type="ChEBI" id="CHEBI:134278"/>
    </ligand>
</feature>
<name>A0AAW9RH13_9GAMM</name>
<comment type="similarity">
    <text evidence="3">Belongs to the class I-like SAM-binding methyltransferase superfamily. CmoB family.</text>
</comment>
<protein>
    <recommendedName>
        <fullName evidence="3">tRNA U34 carboxymethyltransferase</fullName>
        <ecNumber evidence="3">2.5.1.-</ecNumber>
    </recommendedName>
</protein>
<dbReference type="PANTHER" id="PTHR43464:SF95">
    <property type="entry name" value="TRNA U34 CARBOXYMETHYLTRANSFERASE"/>
    <property type="match status" value="1"/>
</dbReference>
<dbReference type="EC" id="2.5.1.-" evidence="3"/>
<reference evidence="4 5" key="1">
    <citation type="submission" date="2024-02" db="EMBL/GenBank/DDBJ databases">
        <title>A novel Wenzhouxiangellaceae bacterium, isolated from coastal sediments.</title>
        <authorList>
            <person name="Du Z.-J."/>
            <person name="Ye Y.-Q."/>
            <person name="Zhang X.-Y."/>
        </authorList>
    </citation>
    <scope>NUCLEOTIDE SEQUENCE [LARGE SCALE GENOMIC DNA]</scope>
    <source>
        <strain evidence="4 5">CH-27</strain>
    </source>
</reference>
<proteinExistence type="inferred from homology"/>
<dbReference type="Gene3D" id="3.40.50.150">
    <property type="entry name" value="Vaccinia Virus protein VP39"/>
    <property type="match status" value="1"/>
</dbReference>
<comment type="function">
    <text evidence="3">Catalyzes carboxymethyl transfer from carboxy-S-adenosyl-L-methionine (Cx-SAM) to 5-hydroxyuridine (ho5U) to form 5-carboxymethoxyuridine (cmo5U) at position 34 in tRNAs.</text>
</comment>
<feature type="binding site" evidence="3">
    <location>
        <position position="102"/>
    </location>
    <ligand>
        <name>carboxy-S-adenosyl-L-methionine</name>
        <dbReference type="ChEBI" id="CHEBI:134278"/>
    </ligand>
</feature>
<dbReference type="GO" id="GO:0016765">
    <property type="term" value="F:transferase activity, transferring alkyl or aryl (other than methyl) groups"/>
    <property type="evidence" value="ECO:0007669"/>
    <property type="project" value="UniProtKB-UniRule"/>
</dbReference>
<dbReference type="NCBIfam" id="NF011650">
    <property type="entry name" value="PRK15068.1"/>
    <property type="match status" value="1"/>
</dbReference>
<feature type="binding site" evidence="3">
    <location>
        <begin position="176"/>
        <end position="177"/>
    </location>
    <ligand>
        <name>carboxy-S-adenosyl-L-methionine</name>
        <dbReference type="ChEBI" id="CHEBI:134278"/>
    </ligand>
</feature>
<dbReference type="InterPro" id="IPR027555">
    <property type="entry name" value="Mo5U34_MeTrfas-like"/>
</dbReference>
<dbReference type="HAMAP" id="MF_01590">
    <property type="entry name" value="tRNA_carboxymethyltr_CmoB"/>
    <property type="match status" value="1"/>
</dbReference>
<gene>
    <name evidence="3 4" type="primary">cmoB</name>
    <name evidence="4" type="ORF">V3330_13885</name>
</gene>
<dbReference type="GO" id="GO:0008168">
    <property type="term" value="F:methyltransferase activity"/>
    <property type="evidence" value="ECO:0007669"/>
    <property type="project" value="TreeGrafter"/>
</dbReference>
<comment type="subunit">
    <text evidence="3">Homotetramer.</text>
</comment>
<feature type="binding site" evidence="3">
    <location>
        <position position="126"/>
    </location>
    <ligand>
        <name>carboxy-S-adenosyl-L-methionine</name>
        <dbReference type="ChEBI" id="CHEBI:134278"/>
    </ligand>
</feature>
<dbReference type="RefSeq" id="WP_354696042.1">
    <property type="nucleotide sequence ID" value="NZ_JAZHOG010000009.1"/>
</dbReference>
<evidence type="ECO:0000256" key="1">
    <source>
        <dbReference type="ARBA" id="ARBA00022679"/>
    </source>
</evidence>
<keyword evidence="1 3" id="KW-0808">Transferase</keyword>
<dbReference type="AlphaFoldDB" id="A0AAW9RH13"/>
<dbReference type="EMBL" id="JAZHOG010000009">
    <property type="protein sequence ID" value="MEJ8568719.1"/>
    <property type="molecule type" value="Genomic_DNA"/>
</dbReference>
<accession>A0AAW9RH13</accession>
<evidence type="ECO:0000256" key="2">
    <source>
        <dbReference type="ARBA" id="ARBA00022694"/>
    </source>
</evidence>
<evidence type="ECO:0000313" key="4">
    <source>
        <dbReference type="EMBL" id="MEJ8568719.1"/>
    </source>
</evidence>
<feature type="binding site" evidence="3">
    <location>
        <position position="320"/>
    </location>
    <ligand>
        <name>carboxy-S-adenosyl-L-methionine</name>
        <dbReference type="ChEBI" id="CHEBI:134278"/>
    </ligand>
</feature>
<dbReference type="InterPro" id="IPR010017">
    <property type="entry name" value="CmoB"/>
</dbReference>
<evidence type="ECO:0000256" key="3">
    <source>
        <dbReference type="HAMAP-Rule" id="MF_01590"/>
    </source>
</evidence>
<dbReference type="NCBIfam" id="TIGR00452">
    <property type="entry name" value="tRNA 5-methoxyuridine(34)/uridine 5-oxyacetic acid(34) synthase CmoB"/>
    <property type="match status" value="1"/>
</dbReference>
<feature type="binding site" evidence="3">
    <location>
        <position position="192"/>
    </location>
    <ligand>
        <name>carboxy-S-adenosyl-L-methionine</name>
        <dbReference type="ChEBI" id="CHEBI:134278"/>
    </ligand>
</feature>
<dbReference type="Proteomes" id="UP001359886">
    <property type="component" value="Unassembled WGS sequence"/>
</dbReference>
<feature type="binding site" evidence="3">
    <location>
        <position position="196"/>
    </location>
    <ligand>
        <name>carboxy-S-adenosyl-L-methionine</name>
        <dbReference type="ChEBI" id="CHEBI:134278"/>
    </ligand>
</feature>
<keyword evidence="2 3" id="KW-0819">tRNA processing</keyword>
<comment type="catalytic activity">
    <reaction evidence="3">
        <text>carboxy-S-adenosyl-L-methionine + 5-hydroxyuridine(34) in tRNA = 5-carboxymethoxyuridine(34) in tRNA + S-adenosyl-L-homocysteine + H(+)</text>
        <dbReference type="Rhea" id="RHEA:52848"/>
        <dbReference type="Rhea" id="RHEA-COMP:13381"/>
        <dbReference type="Rhea" id="RHEA-COMP:13383"/>
        <dbReference type="ChEBI" id="CHEBI:15378"/>
        <dbReference type="ChEBI" id="CHEBI:57856"/>
        <dbReference type="ChEBI" id="CHEBI:134278"/>
        <dbReference type="ChEBI" id="CHEBI:136877"/>
        <dbReference type="ChEBI" id="CHEBI:136879"/>
    </reaction>
</comment>
<comment type="caution">
    <text evidence="4">The sequence shown here is derived from an EMBL/GenBank/DDBJ whole genome shotgun (WGS) entry which is preliminary data.</text>
</comment>
<sequence length="327" mass="36003">MAAFADALAHLRREGDGDAWVNELADRAQAAWAGCRHGDRARWVQALAALPETEPAAAPDRPAPRLGTPVADPQALRGTLMELHPWRKGPLELGGVPVDCEWRSDWKWDRVRAHVDLTDSRVLDIGCGNGYFGWRMLGAGARQVVGIDPTWVYVMQWLACRHFAGVLPNYVLPLKVEDLPSGQAGFDAVFSMGVLYHRRDPAEHLRRLRALLRPGGRLVLETLVLPGDQPDGLLVPEGRYARMRNVWAVPGVGRLARWVAEAGFADVDVADVTATTPAEQRSTEWMRFQSLSDALEKPPQTGRPGVGPVRTVEGHPGPIRALVTAWR</sequence>
<dbReference type="SUPFAM" id="SSF53335">
    <property type="entry name" value="S-adenosyl-L-methionine-dependent methyltransferases"/>
    <property type="match status" value="1"/>
</dbReference>